<sequence length="346" mass="38545">MQPSRIPATIITGFLGSGKTTLLRSIMKKNVNKRIAIIVNEFGSLGIDGEILKKCAVPGCEEENIVELANGCICCTVADEFLPTMESLLNRPSPPQHIIIETSGLALPKPLIKAFNWPDIKTKMTVDGVVTVVDSPAVIAGRFADDPEKIAQQRQADPSLDHDNPLQEVFEDQLNSADLVLLNKVDLITSEQLEYLTDEIKKQIPKAVKILPLSHGKIEPEVILGIHAEAENDLQTRPSHHDSVDEDHEHDDFTSFVVDIPPVSSPKALENKLLQLTNLHDILRIKGYIQIIDKPMRLEIHGVGERFSYHFDRPWYQDEHPQGKLIIIGQKSINQKAIQAALETQI</sequence>
<keyword evidence="1" id="KW-0547">Nucleotide-binding</keyword>
<dbReference type="Gene3D" id="3.30.1220.10">
    <property type="entry name" value="CobW-like, C-terminal domain"/>
    <property type="match status" value="1"/>
</dbReference>
<evidence type="ECO:0000256" key="5">
    <source>
        <dbReference type="ARBA" id="ARBA00045658"/>
    </source>
</evidence>
<evidence type="ECO:0000313" key="10">
    <source>
        <dbReference type="Proteomes" id="UP000247565"/>
    </source>
</evidence>
<dbReference type="InterPro" id="IPR051316">
    <property type="entry name" value="Zinc-reg_GTPase_activator"/>
</dbReference>
<gene>
    <name evidence="9" type="primary">cobW</name>
    <name evidence="9" type="ORF">DK869_03130</name>
</gene>
<dbReference type="OrthoDB" id="9808822at2"/>
<comment type="similarity">
    <text evidence="4">Belongs to the SIMIBI class G3E GTPase family. ZNG1 subfamily.</text>
</comment>
<dbReference type="GO" id="GO:0009236">
    <property type="term" value="P:cobalamin biosynthetic process"/>
    <property type="evidence" value="ECO:0007669"/>
    <property type="project" value="InterPro"/>
</dbReference>
<evidence type="ECO:0000313" key="9">
    <source>
        <dbReference type="EMBL" id="PXZ02000.1"/>
    </source>
</evidence>
<dbReference type="CDD" id="cd03112">
    <property type="entry name" value="CobW-like"/>
    <property type="match status" value="1"/>
</dbReference>
<protein>
    <submittedName>
        <fullName evidence="9">Cobalamin biosynthesis protein CobW</fullName>
    </submittedName>
</protein>
<dbReference type="NCBIfam" id="TIGR02475">
    <property type="entry name" value="CobW"/>
    <property type="match status" value="1"/>
</dbReference>
<dbReference type="Pfam" id="PF07683">
    <property type="entry name" value="CobW_C"/>
    <property type="match status" value="1"/>
</dbReference>
<keyword evidence="3" id="KW-0143">Chaperone</keyword>
<feature type="domain" description="CobW/HypB/UreG nucleotide-binding" evidence="7">
    <location>
        <begin position="7"/>
        <end position="206"/>
    </location>
</feature>
<accession>A0A318MZC6</accession>
<dbReference type="PANTHER" id="PTHR13748">
    <property type="entry name" value="COBW-RELATED"/>
    <property type="match status" value="1"/>
</dbReference>
<feature type="domain" description="CobW C-terminal" evidence="8">
    <location>
        <begin position="253"/>
        <end position="343"/>
    </location>
</feature>
<dbReference type="SUPFAM" id="SSF90002">
    <property type="entry name" value="Hypothetical protein YjiA, C-terminal domain"/>
    <property type="match status" value="1"/>
</dbReference>
<dbReference type="SUPFAM" id="SSF52540">
    <property type="entry name" value="P-loop containing nucleoside triphosphate hydrolases"/>
    <property type="match status" value="1"/>
</dbReference>
<keyword evidence="2" id="KW-0378">Hydrolase</keyword>
<dbReference type="InterPro" id="IPR012824">
    <property type="entry name" value="CobW"/>
</dbReference>
<dbReference type="PANTHER" id="PTHR13748:SF62">
    <property type="entry name" value="COBW DOMAIN-CONTAINING PROTEIN"/>
    <property type="match status" value="1"/>
</dbReference>
<dbReference type="GO" id="GO:0016787">
    <property type="term" value="F:hydrolase activity"/>
    <property type="evidence" value="ECO:0007669"/>
    <property type="project" value="UniProtKB-KW"/>
</dbReference>
<dbReference type="Gene3D" id="3.40.50.300">
    <property type="entry name" value="P-loop containing nucleotide triphosphate hydrolases"/>
    <property type="match status" value="1"/>
</dbReference>
<comment type="catalytic activity">
    <reaction evidence="6">
        <text>GTP + H2O = GDP + phosphate + H(+)</text>
        <dbReference type="Rhea" id="RHEA:19669"/>
        <dbReference type="ChEBI" id="CHEBI:15377"/>
        <dbReference type="ChEBI" id="CHEBI:15378"/>
        <dbReference type="ChEBI" id="CHEBI:37565"/>
        <dbReference type="ChEBI" id="CHEBI:43474"/>
        <dbReference type="ChEBI" id="CHEBI:58189"/>
    </reaction>
    <physiologicalReaction direction="left-to-right" evidence="6">
        <dbReference type="Rhea" id="RHEA:19670"/>
    </physiologicalReaction>
</comment>
<proteinExistence type="inferred from homology"/>
<dbReference type="Pfam" id="PF02492">
    <property type="entry name" value="cobW"/>
    <property type="match status" value="1"/>
</dbReference>
<keyword evidence="10" id="KW-1185">Reference proteome</keyword>
<dbReference type="InterPro" id="IPR011629">
    <property type="entry name" value="CobW-like_C"/>
</dbReference>
<dbReference type="Proteomes" id="UP000247565">
    <property type="component" value="Unassembled WGS sequence"/>
</dbReference>
<dbReference type="GO" id="GO:0005737">
    <property type="term" value="C:cytoplasm"/>
    <property type="evidence" value="ECO:0007669"/>
    <property type="project" value="TreeGrafter"/>
</dbReference>
<dbReference type="EMBL" id="QGLT01000001">
    <property type="protein sequence ID" value="PXZ02000.1"/>
    <property type="molecule type" value="Genomic_DNA"/>
</dbReference>
<dbReference type="AlphaFoldDB" id="A0A318MZC6"/>
<comment type="caution">
    <text evidence="9">The sequence shown here is derived from an EMBL/GenBank/DDBJ whole genome shotgun (WGS) entry which is preliminary data.</text>
</comment>
<dbReference type="GO" id="GO:0000166">
    <property type="term" value="F:nucleotide binding"/>
    <property type="evidence" value="ECO:0007669"/>
    <property type="project" value="UniProtKB-KW"/>
</dbReference>
<dbReference type="RefSeq" id="WP_110438518.1">
    <property type="nucleotide sequence ID" value="NZ_CP046393.1"/>
</dbReference>
<evidence type="ECO:0000256" key="2">
    <source>
        <dbReference type="ARBA" id="ARBA00022801"/>
    </source>
</evidence>
<evidence type="ECO:0000259" key="7">
    <source>
        <dbReference type="Pfam" id="PF02492"/>
    </source>
</evidence>
<reference evidence="9 10" key="1">
    <citation type="submission" date="2018-05" db="EMBL/GenBank/DDBJ databases">
        <title>Reference genomes for bee gut microbiota database.</title>
        <authorList>
            <person name="Ellegaard K.M."/>
        </authorList>
    </citation>
    <scope>NUCLEOTIDE SEQUENCE [LARGE SCALE GENOMIC DNA]</scope>
    <source>
        <strain evidence="9 10">ESL0284</strain>
    </source>
</reference>
<organism evidence="9 10">
    <name type="scientific">Commensalibacter melissae</name>
    <dbReference type="NCBI Taxonomy" id="2070537"/>
    <lineage>
        <taxon>Bacteria</taxon>
        <taxon>Pseudomonadati</taxon>
        <taxon>Pseudomonadota</taxon>
        <taxon>Alphaproteobacteria</taxon>
        <taxon>Acetobacterales</taxon>
        <taxon>Acetobacteraceae</taxon>
    </lineage>
</organism>
<dbReference type="InterPro" id="IPR036627">
    <property type="entry name" value="CobW-likC_sf"/>
</dbReference>
<comment type="function">
    <text evidence="5">Zinc chaperone that directly transfers zinc cofactor to target proteins, thereby activating them. Zinc is transferred from the CXCC motif in the GTPase domain to the zinc binding site in target proteins in a process requiring GTP hydrolysis.</text>
</comment>
<evidence type="ECO:0000256" key="6">
    <source>
        <dbReference type="ARBA" id="ARBA00049117"/>
    </source>
</evidence>
<evidence type="ECO:0000256" key="1">
    <source>
        <dbReference type="ARBA" id="ARBA00022741"/>
    </source>
</evidence>
<evidence type="ECO:0000259" key="8">
    <source>
        <dbReference type="Pfam" id="PF07683"/>
    </source>
</evidence>
<evidence type="ECO:0000256" key="3">
    <source>
        <dbReference type="ARBA" id="ARBA00023186"/>
    </source>
</evidence>
<dbReference type="InterPro" id="IPR003495">
    <property type="entry name" value="CobW/HypB/UreG_nucleotide-bd"/>
</dbReference>
<dbReference type="InterPro" id="IPR027417">
    <property type="entry name" value="P-loop_NTPase"/>
</dbReference>
<evidence type="ECO:0000256" key="4">
    <source>
        <dbReference type="ARBA" id="ARBA00034320"/>
    </source>
</evidence>
<name>A0A318MZC6_9PROT</name>